<sequence>MIKQGIGKKEIRYNYLVKDSLTLEFYYTVFDEEKSENKMVTWRYKKLIPTQINYSVAKFRKKRFHHFYSSSFTRPSNEIKLSGLVCSSEVEKIRGKESCQRYRLEKIDKTYFVVYYWKENNKQWMFPVAEINEDHMLIYGVPEKNEFVRLNEIK</sequence>
<reference evidence="2" key="1">
    <citation type="journal article" date="2019" name="Int. J. Syst. Evol. Microbiol.">
        <title>The Global Catalogue of Microorganisms (GCM) 10K type strain sequencing project: providing services to taxonomists for standard genome sequencing and annotation.</title>
        <authorList>
            <consortium name="The Broad Institute Genomics Platform"/>
            <consortium name="The Broad Institute Genome Sequencing Center for Infectious Disease"/>
            <person name="Wu L."/>
            <person name="Ma J."/>
        </authorList>
    </citation>
    <scope>NUCLEOTIDE SEQUENCE [LARGE SCALE GENOMIC DNA]</scope>
    <source>
        <strain evidence="2">KCTC 42423</strain>
    </source>
</reference>
<evidence type="ECO:0000313" key="1">
    <source>
        <dbReference type="EMBL" id="MFD2589270.1"/>
    </source>
</evidence>
<evidence type="ECO:0000313" key="2">
    <source>
        <dbReference type="Proteomes" id="UP001597459"/>
    </source>
</evidence>
<gene>
    <name evidence="1" type="ORF">ACFSTE_00405</name>
</gene>
<dbReference type="Proteomes" id="UP001597459">
    <property type="component" value="Unassembled WGS sequence"/>
</dbReference>
<accession>A0ABW5N167</accession>
<organism evidence="1 2">
    <name type="scientific">Aquimarina hainanensis</name>
    <dbReference type="NCBI Taxonomy" id="1578017"/>
    <lineage>
        <taxon>Bacteria</taxon>
        <taxon>Pseudomonadati</taxon>
        <taxon>Bacteroidota</taxon>
        <taxon>Flavobacteriia</taxon>
        <taxon>Flavobacteriales</taxon>
        <taxon>Flavobacteriaceae</taxon>
        <taxon>Aquimarina</taxon>
    </lineage>
</organism>
<dbReference type="EMBL" id="JBHULX010000001">
    <property type="protein sequence ID" value="MFD2589270.1"/>
    <property type="molecule type" value="Genomic_DNA"/>
</dbReference>
<proteinExistence type="predicted"/>
<dbReference type="RefSeq" id="WP_378297914.1">
    <property type="nucleotide sequence ID" value="NZ_JBHULX010000001.1"/>
</dbReference>
<protein>
    <submittedName>
        <fullName evidence="1">Uncharacterized protein</fullName>
    </submittedName>
</protein>
<name>A0ABW5N167_9FLAO</name>
<comment type="caution">
    <text evidence="1">The sequence shown here is derived from an EMBL/GenBank/DDBJ whole genome shotgun (WGS) entry which is preliminary data.</text>
</comment>
<keyword evidence="2" id="KW-1185">Reference proteome</keyword>